<evidence type="ECO:0000313" key="2">
    <source>
        <dbReference type="EMBL" id="MBI4596647.1"/>
    </source>
</evidence>
<protein>
    <submittedName>
        <fullName evidence="2">ATP-binding protein</fullName>
    </submittedName>
</protein>
<keyword evidence="2" id="KW-0547">Nucleotide-binding</keyword>
<evidence type="ECO:0000313" key="3">
    <source>
        <dbReference type="Proteomes" id="UP000772181"/>
    </source>
</evidence>
<dbReference type="GO" id="GO:0005524">
    <property type="term" value="F:ATP binding"/>
    <property type="evidence" value="ECO:0007669"/>
    <property type="project" value="UniProtKB-KW"/>
</dbReference>
<dbReference type="Proteomes" id="UP000772181">
    <property type="component" value="Unassembled WGS sequence"/>
</dbReference>
<dbReference type="Gene3D" id="3.30.950.30">
    <property type="entry name" value="Schlafen, AAA domain"/>
    <property type="match status" value="1"/>
</dbReference>
<gene>
    <name evidence="2" type="ORF">HY730_09795</name>
</gene>
<dbReference type="AlphaFoldDB" id="A0A933GMI0"/>
<organism evidence="2 3">
    <name type="scientific">Tectimicrobiota bacterium</name>
    <dbReference type="NCBI Taxonomy" id="2528274"/>
    <lineage>
        <taxon>Bacteria</taxon>
        <taxon>Pseudomonadati</taxon>
        <taxon>Nitrospinota/Tectimicrobiota group</taxon>
        <taxon>Candidatus Tectimicrobiota</taxon>
    </lineage>
</organism>
<sequence>MNLTNKTNFLRSPTLDYGDIIVMRQDKTSLGDFSRSPWTWTEEELNDLVASQRKEDWHVEYKSSDLLANENLSIKELTKAVSAFNNGDGGVIVIGVREAKIGRLTYPEELDSGALSSEFSTTWLVQVIQGNIDPVIADLRVKQVPLSGDRQGRGAFVIYVPAGKRAVQASDLRYYQRIEDQSIPMKGFQIRDVNNRAEGADLWLSLAFHSGHDGRLIPEGKGLTKQIVFNVVARNMSDVVAELAMFRILAPKELNPSKPNNWVESKESPKVNLRYRGRSRGCVGTMFERYYYSPQDEPIFRGLSGHTIGTFGLTFHDEYQNQPHIEPVVLIWEAPRMELRFQNIVLAVYGQQVTIENPPEAEIVLDGVDPRAYFTEL</sequence>
<keyword evidence="2" id="KW-0067">ATP-binding</keyword>
<evidence type="ECO:0000259" key="1">
    <source>
        <dbReference type="Pfam" id="PF04326"/>
    </source>
</evidence>
<dbReference type="EMBL" id="JACQWF010000422">
    <property type="protein sequence ID" value="MBI4596647.1"/>
    <property type="molecule type" value="Genomic_DNA"/>
</dbReference>
<comment type="caution">
    <text evidence="2">The sequence shown here is derived from an EMBL/GenBank/DDBJ whole genome shotgun (WGS) entry which is preliminary data.</text>
</comment>
<dbReference type="Pfam" id="PF04326">
    <property type="entry name" value="SLFN_AlbA_2"/>
    <property type="match status" value="1"/>
</dbReference>
<dbReference type="InterPro" id="IPR007421">
    <property type="entry name" value="Schlafen_AlbA_2_dom"/>
</dbReference>
<proteinExistence type="predicted"/>
<reference evidence="2" key="1">
    <citation type="submission" date="2020-07" db="EMBL/GenBank/DDBJ databases">
        <title>Huge and variable diversity of episymbiotic CPR bacteria and DPANN archaea in groundwater ecosystems.</title>
        <authorList>
            <person name="He C.Y."/>
            <person name="Keren R."/>
            <person name="Whittaker M."/>
            <person name="Farag I.F."/>
            <person name="Doudna J."/>
            <person name="Cate J.H.D."/>
            <person name="Banfield J.F."/>
        </authorList>
    </citation>
    <scope>NUCLEOTIDE SEQUENCE</scope>
    <source>
        <strain evidence="2">NC_groundwater_1482_Ag_S-0.65um_47_24</strain>
    </source>
</reference>
<feature type="domain" description="Schlafen AlbA-2" evidence="1">
    <location>
        <begin position="55"/>
        <end position="186"/>
    </location>
</feature>
<accession>A0A933GMI0</accession>
<name>A0A933GMI0_UNCTE</name>
<dbReference type="InterPro" id="IPR038461">
    <property type="entry name" value="Schlafen_AlbA_2_dom_sf"/>
</dbReference>